<evidence type="ECO:0000313" key="2">
    <source>
        <dbReference type="EMBL" id="ADI13910.1"/>
    </source>
</evidence>
<organism evidence="2 3">
    <name type="scientific">Truepera radiovictrix (strain DSM 17093 / CIP 108686 / LMG 22925 / RQ-24)</name>
    <dbReference type="NCBI Taxonomy" id="649638"/>
    <lineage>
        <taxon>Bacteria</taxon>
        <taxon>Thermotogati</taxon>
        <taxon>Deinococcota</taxon>
        <taxon>Deinococci</taxon>
        <taxon>Trueperales</taxon>
        <taxon>Trueperaceae</taxon>
        <taxon>Truepera</taxon>
    </lineage>
</organism>
<evidence type="ECO:0000256" key="1">
    <source>
        <dbReference type="SAM" id="Phobius"/>
    </source>
</evidence>
<dbReference type="KEGG" id="tra:Trad_0776"/>
<accession>D7CU12</accession>
<reference evidence="2 3" key="2">
    <citation type="journal article" date="2011" name="Stand. Genomic Sci.">
        <title>Complete genome sequence of Truepera radiovictrix type strain (RQ-24).</title>
        <authorList>
            <person name="Ivanova N."/>
            <person name="Rohde C."/>
            <person name="Munk C."/>
            <person name="Nolan M."/>
            <person name="Lucas S."/>
            <person name="Del Rio T.G."/>
            <person name="Tice H."/>
            <person name="Deshpande S."/>
            <person name="Cheng J.F."/>
            <person name="Tapia R."/>
            <person name="Han C."/>
            <person name="Goodwin L."/>
            <person name="Pitluck S."/>
            <person name="Liolios K."/>
            <person name="Mavromatis K."/>
            <person name="Mikhailova N."/>
            <person name="Pati A."/>
            <person name="Chen A."/>
            <person name="Palaniappan K."/>
            <person name="Land M."/>
            <person name="Hauser L."/>
            <person name="Chang Y.J."/>
            <person name="Jeffries C.D."/>
            <person name="Brambilla E."/>
            <person name="Rohde M."/>
            <person name="Goker M."/>
            <person name="Tindall B.J."/>
            <person name="Woyke T."/>
            <person name="Bristow J."/>
            <person name="Eisen J.A."/>
            <person name="Markowitz V."/>
            <person name="Hugenholtz P."/>
            <person name="Kyrpides N.C."/>
            <person name="Klenk H.P."/>
            <person name="Lapidus A."/>
        </authorList>
    </citation>
    <scope>NUCLEOTIDE SEQUENCE [LARGE SCALE GENOMIC DNA]</scope>
    <source>
        <strain evidence="3">DSM 17093 / CIP 108686 / LMG 22925 / RQ-24</strain>
    </source>
</reference>
<keyword evidence="1" id="KW-1133">Transmembrane helix</keyword>
<protein>
    <submittedName>
        <fullName evidence="2">Uncharacterized protein</fullName>
    </submittedName>
</protein>
<sequence length="90" mass="10317">MSKSRKQRKLAARSAAEARRLTPGKVLRLLLKTLAFALLVSLLVTLLASLGIPVFENFWMQLAVMLIVYLLAYPYLMSEFRPRRNPPTER</sequence>
<feature type="transmembrane region" description="Helical" evidence="1">
    <location>
        <begin position="58"/>
        <end position="76"/>
    </location>
</feature>
<evidence type="ECO:0000313" key="3">
    <source>
        <dbReference type="Proteomes" id="UP000000379"/>
    </source>
</evidence>
<keyword evidence="3" id="KW-1185">Reference proteome</keyword>
<dbReference type="HOGENOM" id="CLU_172496_0_0_0"/>
<feature type="transmembrane region" description="Helical" evidence="1">
    <location>
        <begin position="29"/>
        <end position="52"/>
    </location>
</feature>
<name>D7CU12_TRURR</name>
<dbReference type="STRING" id="649638.Trad_0776"/>
<dbReference type="AlphaFoldDB" id="D7CU12"/>
<keyword evidence="1" id="KW-0472">Membrane</keyword>
<dbReference type="EMBL" id="CP002049">
    <property type="protein sequence ID" value="ADI13910.1"/>
    <property type="molecule type" value="Genomic_DNA"/>
</dbReference>
<dbReference type="RefSeq" id="WP_013177282.1">
    <property type="nucleotide sequence ID" value="NC_014221.1"/>
</dbReference>
<reference evidence="3" key="1">
    <citation type="submission" date="2010-05" db="EMBL/GenBank/DDBJ databases">
        <title>The complete genome of Truepera radiovictris DSM 17093.</title>
        <authorList>
            <consortium name="US DOE Joint Genome Institute (JGI-PGF)"/>
            <person name="Lucas S."/>
            <person name="Copeland A."/>
            <person name="Lapidus A."/>
            <person name="Glavina del Rio T."/>
            <person name="Dalin E."/>
            <person name="Tice H."/>
            <person name="Bruce D."/>
            <person name="Goodwin L."/>
            <person name="Pitluck S."/>
            <person name="Kyrpides N."/>
            <person name="Mavromatis K."/>
            <person name="Ovchinnikova G."/>
            <person name="Munk A.C."/>
            <person name="Detter J.C."/>
            <person name="Han C."/>
            <person name="Tapia R."/>
            <person name="Land M."/>
            <person name="Hauser L."/>
            <person name="Markowitz V."/>
            <person name="Cheng J.-F."/>
            <person name="Hugenholtz P."/>
            <person name="Woyke T."/>
            <person name="Wu D."/>
            <person name="Tindall B."/>
            <person name="Pomrenke H.G."/>
            <person name="Brambilla E."/>
            <person name="Klenk H.-P."/>
            <person name="Eisen J.A."/>
        </authorList>
    </citation>
    <scope>NUCLEOTIDE SEQUENCE [LARGE SCALE GENOMIC DNA]</scope>
    <source>
        <strain evidence="3">DSM 17093 / CIP 108686 / LMG 22925 / RQ-24</strain>
    </source>
</reference>
<keyword evidence="1" id="KW-0812">Transmembrane</keyword>
<dbReference type="eggNOG" id="ENOG5030Q0R">
    <property type="taxonomic scope" value="Bacteria"/>
</dbReference>
<proteinExistence type="predicted"/>
<gene>
    <name evidence="2" type="ordered locus">Trad_0776</name>
</gene>
<dbReference type="Proteomes" id="UP000000379">
    <property type="component" value="Chromosome"/>
</dbReference>